<organism evidence="1 2">
    <name type="scientific">Treponema peruense</name>
    <dbReference type="NCBI Taxonomy" id="2787628"/>
    <lineage>
        <taxon>Bacteria</taxon>
        <taxon>Pseudomonadati</taxon>
        <taxon>Spirochaetota</taxon>
        <taxon>Spirochaetia</taxon>
        <taxon>Spirochaetales</taxon>
        <taxon>Treponemataceae</taxon>
        <taxon>Treponema</taxon>
    </lineage>
</organism>
<gene>
    <name evidence="1" type="ORF">IWA51_01035</name>
</gene>
<reference evidence="1 2" key="1">
    <citation type="submission" date="2020-11" db="EMBL/GenBank/DDBJ databases">
        <title>Treponema Peruensis nv. sp., first commensal Treponema isolated from human feces.</title>
        <authorList>
            <person name="Belkhou C."/>
            <person name="Raes J."/>
        </authorList>
    </citation>
    <scope>NUCLEOTIDE SEQUENCE [LARGE SCALE GENOMIC DNA]</scope>
    <source>
        <strain evidence="1 2">RCC2812</strain>
    </source>
</reference>
<dbReference type="AlphaFoldDB" id="A0A7T3RDR8"/>
<dbReference type="KEGG" id="tper:IWA51_01035"/>
<evidence type="ECO:0000313" key="2">
    <source>
        <dbReference type="Proteomes" id="UP000595224"/>
    </source>
</evidence>
<evidence type="ECO:0000313" key="1">
    <source>
        <dbReference type="EMBL" id="QQA01238.1"/>
    </source>
</evidence>
<keyword evidence="2" id="KW-1185">Reference proteome</keyword>
<dbReference type="EMBL" id="CP064936">
    <property type="protein sequence ID" value="QQA01238.1"/>
    <property type="molecule type" value="Genomic_DNA"/>
</dbReference>
<accession>A0A7T3RDR8</accession>
<dbReference type="RefSeq" id="WP_198442826.1">
    <property type="nucleotide sequence ID" value="NZ_CP064936.1"/>
</dbReference>
<sequence>MDITDFDKLWDLKLSSIGALAGKNAGTLTSMLNSEDGRKIAVITAETAGTVTACYCTTRGINYTICGIPIKTMSYNQKLWIA</sequence>
<proteinExistence type="predicted"/>
<name>A0A7T3RDR8_9SPIR</name>
<protein>
    <submittedName>
        <fullName evidence="1">Uncharacterized protein</fullName>
    </submittedName>
</protein>
<dbReference type="Proteomes" id="UP000595224">
    <property type="component" value="Chromosome"/>
</dbReference>